<organism evidence="9 10">
    <name type="scientific">Candidatus Pedobacter colombiensis</name>
    <dbReference type="NCBI Taxonomy" id="3121371"/>
    <lineage>
        <taxon>Bacteria</taxon>
        <taxon>Pseudomonadati</taxon>
        <taxon>Bacteroidota</taxon>
        <taxon>Sphingobacteriia</taxon>
        <taxon>Sphingobacteriales</taxon>
        <taxon>Sphingobacteriaceae</taxon>
        <taxon>Pedobacter</taxon>
    </lineage>
</organism>
<evidence type="ECO:0000259" key="8">
    <source>
        <dbReference type="Pfam" id="PF14322"/>
    </source>
</evidence>
<dbReference type="InterPro" id="IPR033985">
    <property type="entry name" value="SusD-like_N"/>
</dbReference>
<evidence type="ECO:0000256" key="5">
    <source>
        <dbReference type="ARBA" id="ARBA00023237"/>
    </source>
</evidence>
<dbReference type="Gene3D" id="1.25.40.390">
    <property type="match status" value="1"/>
</dbReference>
<evidence type="ECO:0000313" key="9">
    <source>
        <dbReference type="EMBL" id="WEK18611.1"/>
    </source>
</evidence>
<protein>
    <submittedName>
        <fullName evidence="9">RagB/SusD family nutrient uptake outer membrane protein</fullName>
    </submittedName>
</protein>
<dbReference type="SUPFAM" id="SSF48452">
    <property type="entry name" value="TPR-like"/>
    <property type="match status" value="1"/>
</dbReference>
<feature type="domain" description="RagB/SusD" evidence="7">
    <location>
        <begin position="339"/>
        <end position="448"/>
    </location>
</feature>
<comment type="similarity">
    <text evidence="2">Belongs to the SusD family.</text>
</comment>
<name>A0AAJ5W7H8_9SPHI</name>
<proteinExistence type="inferred from homology"/>
<dbReference type="PROSITE" id="PS51257">
    <property type="entry name" value="PROKAR_LIPOPROTEIN"/>
    <property type="match status" value="1"/>
</dbReference>
<accession>A0AAJ5W7H8</accession>
<evidence type="ECO:0000259" key="7">
    <source>
        <dbReference type="Pfam" id="PF07980"/>
    </source>
</evidence>
<gene>
    <name evidence="9" type="ORF">P0Y49_17625</name>
</gene>
<sequence length="456" mass="52400">MRKECLSYIFSMLLMLFFQSCGKSWLEAKPDKSLVVPKSIGDYQALLDNTSQIFNVNQACGLGEIGAGDFYITSSSWQNLFTIQEKSAYIWAPTKEFYNGEQSLDWTYAYQRILNANVILEGIEKITPITNDQQDWNSVKGSALFFRAFDFFNLIQEYCVPYNSRSASGDLGLPLRLEYDVNIKVKRSNLQQTYERIIIDLKEAINLLGAKSGYKTRPSKEAAYALLAKTYLAMENYDQAGVYADLALKIQPDLMDYTKLNSSISFPIAKFNSEVIFHSTFSYGIFNASRLIVVPELYNDYTIEDCRKSIFFTASANGMTFKGSYNGDKTFFGGLATDEMYLIRSECNARNGNLTLALEDLNRLRRTRWKGLYLDLISTNPNTVLDYILKERRKELIFRGIRWSDLRRLNGDTRLAVTLTRVLNGNSYTLQPNDKRYVFPIDEEEIRLSEIQQNER</sequence>
<evidence type="ECO:0000256" key="4">
    <source>
        <dbReference type="ARBA" id="ARBA00023136"/>
    </source>
</evidence>
<keyword evidence="3" id="KW-0732">Signal</keyword>
<dbReference type="InterPro" id="IPR011990">
    <property type="entry name" value="TPR-like_helical_dom_sf"/>
</dbReference>
<feature type="repeat" description="TPR" evidence="6">
    <location>
        <begin position="221"/>
        <end position="254"/>
    </location>
</feature>
<dbReference type="Proteomes" id="UP001214530">
    <property type="component" value="Chromosome"/>
</dbReference>
<comment type="subcellular location">
    <subcellularLocation>
        <location evidence="1">Cell outer membrane</location>
    </subcellularLocation>
</comment>
<dbReference type="GO" id="GO:0009279">
    <property type="term" value="C:cell outer membrane"/>
    <property type="evidence" value="ECO:0007669"/>
    <property type="project" value="UniProtKB-SubCell"/>
</dbReference>
<dbReference type="Pfam" id="PF14322">
    <property type="entry name" value="SusD-like_3"/>
    <property type="match status" value="1"/>
</dbReference>
<keyword evidence="5" id="KW-0998">Cell outer membrane</keyword>
<dbReference type="EMBL" id="CP119313">
    <property type="protein sequence ID" value="WEK18611.1"/>
    <property type="molecule type" value="Genomic_DNA"/>
</dbReference>
<dbReference type="AlphaFoldDB" id="A0AAJ5W7H8"/>
<keyword evidence="4" id="KW-0472">Membrane</keyword>
<feature type="domain" description="SusD-like N-terminal" evidence="8">
    <location>
        <begin position="25"/>
        <end position="232"/>
    </location>
</feature>
<reference evidence="9" key="1">
    <citation type="submission" date="2023-03" db="EMBL/GenBank/DDBJ databases">
        <title>Andean soil-derived lignocellulolytic bacterial consortium as a source of novel taxa and putative plastic-active enzymes.</title>
        <authorList>
            <person name="Diaz-Garcia L."/>
            <person name="Chuvochina M."/>
            <person name="Feuerriegel G."/>
            <person name="Bunk B."/>
            <person name="Sproer C."/>
            <person name="Streit W.R."/>
            <person name="Rodriguez L.M."/>
            <person name="Overmann J."/>
            <person name="Jimenez D.J."/>
        </authorList>
    </citation>
    <scope>NUCLEOTIDE SEQUENCE</scope>
    <source>
        <strain evidence="9">MAG 3858</strain>
    </source>
</reference>
<dbReference type="Pfam" id="PF07980">
    <property type="entry name" value="SusD_RagB"/>
    <property type="match status" value="1"/>
</dbReference>
<evidence type="ECO:0000256" key="3">
    <source>
        <dbReference type="ARBA" id="ARBA00022729"/>
    </source>
</evidence>
<dbReference type="InterPro" id="IPR012944">
    <property type="entry name" value="SusD_RagB_dom"/>
</dbReference>
<evidence type="ECO:0000256" key="1">
    <source>
        <dbReference type="ARBA" id="ARBA00004442"/>
    </source>
</evidence>
<evidence type="ECO:0000256" key="2">
    <source>
        <dbReference type="ARBA" id="ARBA00006275"/>
    </source>
</evidence>
<keyword evidence="6" id="KW-0802">TPR repeat</keyword>
<evidence type="ECO:0000256" key="6">
    <source>
        <dbReference type="PROSITE-ProRule" id="PRU00339"/>
    </source>
</evidence>
<evidence type="ECO:0000313" key="10">
    <source>
        <dbReference type="Proteomes" id="UP001214530"/>
    </source>
</evidence>
<dbReference type="InterPro" id="IPR019734">
    <property type="entry name" value="TPR_rpt"/>
</dbReference>
<dbReference type="PROSITE" id="PS50005">
    <property type="entry name" value="TPR"/>
    <property type="match status" value="1"/>
</dbReference>